<gene>
    <name evidence="2" type="ORF">CAL15_18080</name>
</gene>
<feature type="compositionally biased region" description="Basic and acidic residues" evidence="1">
    <location>
        <begin position="41"/>
        <end position="59"/>
    </location>
</feature>
<dbReference type="RefSeq" id="WP_086079867.1">
    <property type="nucleotide sequence ID" value="NZ_CP021111.1"/>
</dbReference>
<dbReference type="EMBL" id="CP021111">
    <property type="protein sequence ID" value="ARP96116.1"/>
    <property type="molecule type" value="Genomic_DNA"/>
</dbReference>
<name>A0A1W6ZFG3_9BORD</name>
<feature type="region of interest" description="Disordered" evidence="1">
    <location>
        <begin position="1"/>
        <end position="80"/>
    </location>
</feature>
<proteinExistence type="predicted"/>
<evidence type="ECO:0000313" key="2">
    <source>
        <dbReference type="EMBL" id="ARP96116.1"/>
    </source>
</evidence>
<evidence type="ECO:0000313" key="3">
    <source>
        <dbReference type="Proteomes" id="UP000194161"/>
    </source>
</evidence>
<dbReference type="OrthoDB" id="8722685at2"/>
<feature type="compositionally biased region" description="Basic and acidic residues" evidence="1">
    <location>
        <begin position="1"/>
        <end position="21"/>
    </location>
</feature>
<evidence type="ECO:0000256" key="1">
    <source>
        <dbReference type="SAM" id="MobiDB-lite"/>
    </source>
</evidence>
<dbReference type="AlphaFoldDB" id="A0A1W6ZFG3"/>
<dbReference type="Proteomes" id="UP000194161">
    <property type="component" value="Chromosome"/>
</dbReference>
<sequence>MTTDPKSRTDKPGRHEEQREQDLDEALEETFPASDPIAVPADHDADAAKIRKTRERQMDEALEDTFPASDPVAPAQPGKK</sequence>
<accession>A0A1W6ZFG3</accession>
<dbReference type="KEGG" id="bgm:CAL15_18080"/>
<reference evidence="2 3" key="1">
    <citation type="submission" date="2017-05" db="EMBL/GenBank/DDBJ databases">
        <title>Complete and WGS of Bordetella genogroups.</title>
        <authorList>
            <person name="Spilker T."/>
            <person name="LiPuma J."/>
        </authorList>
    </citation>
    <scope>NUCLEOTIDE SEQUENCE [LARGE SCALE GENOMIC DNA]</scope>
    <source>
        <strain evidence="2 3">AU7206</strain>
    </source>
</reference>
<dbReference type="STRING" id="463040.CAL15_18080"/>
<keyword evidence="3" id="KW-1185">Reference proteome</keyword>
<protein>
    <submittedName>
        <fullName evidence="2">Uncharacterized protein</fullName>
    </submittedName>
</protein>
<organism evidence="2 3">
    <name type="scientific">Bordetella genomosp. 13</name>
    <dbReference type="NCBI Taxonomy" id="463040"/>
    <lineage>
        <taxon>Bacteria</taxon>
        <taxon>Pseudomonadati</taxon>
        <taxon>Pseudomonadota</taxon>
        <taxon>Betaproteobacteria</taxon>
        <taxon>Burkholderiales</taxon>
        <taxon>Alcaligenaceae</taxon>
        <taxon>Bordetella</taxon>
    </lineage>
</organism>